<dbReference type="RefSeq" id="WP_054723527.1">
    <property type="nucleotide sequence ID" value="NZ_AZDJ01000001.1"/>
</dbReference>
<organism evidence="2 3">
    <name type="scientific">Lacticaseibacillus nasuensis JCM 17158</name>
    <dbReference type="NCBI Taxonomy" id="1291734"/>
    <lineage>
        <taxon>Bacteria</taxon>
        <taxon>Bacillati</taxon>
        <taxon>Bacillota</taxon>
        <taxon>Bacilli</taxon>
        <taxon>Lactobacillales</taxon>
        <taxon>Lactobacillaceae</taxon>
        <taxon>Lacticaseibacillus</taxon>
    </lineage>
</organism>
<keyword evidence="3" id="KW-1185">Reference proteome</keyword>
<protein>
    <submittedName>
        <fullName evidence="2">Uncharacterized protein</fullName>
    </submittedName>
</protein>
<keyword evidence="1" id="KW-0472">Membrane</keyword>
<dbReference type="AlphaFoldDB" id="A0A0R1K237"/>
<name>A0A0R1K237_9LACO</name>
<keyword evidence="1" id="KW-0812">Transmembrane</keyword>
<dbReference type="Proteomes" id="UP000051804">
    <property type="component" value="Unassembled WGS sequence"/>
</dbReference>
<dbReference type="PATRIC" id="fig|1291734.4.peg.823"/>
<keyword evidence="1" id="KW-1133">Transmembrane helix</keyword>
<accession>A0A0R1K237</accession>
<evidence type="ECO:0000313" key="2">
    <source>
        <dbReference type="EMBL" id="KRK74202.1"/>
    </source>
</evidence>
<sequence length="60" mass="6931">MRLPGSALITAIGILAVVIIVSTAQLMQLAQWQAEYRSEIRWQQQEVVRTYRDWLAMQAK</sequence>
<comment type="caution">
    <text evidence="2">The sequence shown here is derived from an EMBL/GenBank/DDBJ whole genome shotgun (WGS) entry which is preliminary data.</text>
</comment>
<evidence type="ECO:0000256" key="1">
    <source>
        <dbReference type="SAM" id="Phobius"/>
    </source>
</evidence>
<dbReference type="EMBL" id="AZDJ01000001">
    <property type="protein sequence ID" value="KRK74202.1"/>
    <property type="molecule type" value="Genomic_DNA"/>
</dbReference>
<feature type="transmembrane region" description="Helical" evidence="1">
    <location>
        <begin position="6"/>
        <end position="27"/>
    </location>
</feature>
<dbReference type="STRING" id="1291734.FD02_GL000797"/>
<evidence type="ECO:0000313" key="3">
    <source>
        <dbReference type="Proteomes" id="UP000051804"/>
    </source>
</evidence>
<gene>
    <name evidence="2" type="ORF">FD02_GL000797</name>
</gene>
<proteinExistence type="predicted"/>
<reference evidence="2 3" key="1">
    <citation type="journal article" date="2015" name="Genome Announc.">
        <title>Expanding the biotechnology potential of lactobacilli through comparative genomics of 213 strains and associated genera.</title>
        <authorList>
            <person name="Sun Z."/>
            <person name="Harris H.M."/>
            <person name="McCann A."/>
            <person name="Guo C."/>
            <person name="Argimon S."/>
            <person name="Zhang W."/>
            <person name="Yang X."/>
            <person name="Jeffery I.B."/>
            <person name="Cooney J.C."/>
            <person name="Kagawa T.F."/>
            <person name="Liu W."/>
            <person name="Song Y."/>
            <person name="Salvetti E."/>
            <person name="Wrobel A."/>
            <person name="Rasinkangas P."/>
            <person name="Parkhill J."/>
            <person name="Rea M.C."/>
            <person name="O'Sullivan O."/>
            <person name="Ritari J."/>
            <person name="Douillard F.P."/>
            <person name="Paul Ross R."/>
            <person name="Yang R."/>
            <person name="Briner A.E."/>
            <person name="Felis G.E."/>
            <person name="de Vos W.M."/>
            <person name="Barrangou R."/>
            <person name="Klaenhammer T.R."/>
            <person name="Caufield P.W."/>
            <person name="Cui Y."/>
            <person name="Zhang H."/>
            <person name="O'Toole P.W."/>
        </authorList>
    </citation>
    <scope>NUCLEOTIDE SEQUENCE [LARGE SCALE GENOMIC DNA]</scope>
    <source>
        <strain evidence="2 3">JCM 17158</strain>
    </source>
</reference>